<dbReference type="InterPro" id="IPR009057">
    <property type="entry name" value="Homeodomain-like_sf"/>
</dbReference>
<evidence type="ECO:0000259" key="2">
    <source>
        <dbReference type="PROSITE" id="PS51294"/>
    </source>
</evidence>
<protein>
    <submittedName>
        <fullName evidence="3">Uncharacterized protein</fullName>
    </submittedName>
</protein>
<proteinExistence type="predicted"/>
<keyword evidence="4" id="KW-1185">Reference proteome</keyword>
<dbReference type="SUPFAM" id="SSF46689">
    <property type="entry name" value="Homeodomain-like"/>
    <property type="match status" value="1"/>
</dbReference>
<dbReference type="PROSITE" id="PS50090">
    <property type="entry name" value="MYB_LIKE"/>
    <property type="match status" value="1"/>
</dbReference>
<evidence type="ECO:0000313" key="3">
    <source>
        <dbReference type="EMBL" id="CAK9859183.1"/>
    </source>
</evidence>
<name>A0ABP1A9L6_9BRYO</name>
<dbReference type="InterPro" id="IPR001005">
    <property type="entry name" value="SANT/Myb"/>
</dbReference>
<evidence type="ECO:0000259" key="1">
    <source>
        <dbReference type="PROSITE" id="PS50090"/>
    </source>
</evidence>
<feature type="domain" description="Myb-like" evidence="1">
    <location>
        <begin position="26"/>
        <end position="61"/>
    </location>
</feature>
<accession>A0ABP1A9L6</accession>
<dbReference type="InterPro" id="IPR017930">
    <property type="entry name" value="Myb_dom"/>
</dbReference>
<reference evidence="3" key="1">
    <citation type="submission" date="2024-03" db="EMBL/GenBank/DDBJ databases">
        <authorList>
            <consortium name="ELIXIR-Norway"/>
            <consortium name="Elixir Norway"/>
        </authorList>
    </citation>
    <scope>NUCLEOTIDE SEQUENCE</scope>
</reference>
<dbReference type="Proteomes" id="UP001497522">
    <property type="component" value="Chromosome 10"/>
</dbReference>
<dbReference type="CDD" id="cd00167">
    <property type="entry name" value="SANT"/>
    <property type="match status" value="1"/>
</dbReference>
<feature type="domain" description="HTH myb-type" evidence="2">
    <location>
        <begin position="26"/>
        <end position="65"/>
    </location>
</feature>
<dbReference type="EMBL" id="OZ023711">
    <property type="protein sequence ID" value="CAK9859183.1"/>
    <property type="molecule type" value="Genomic_DNA"/>
</dbReference>
<gene>
    <name evidence="3" type="ORF">CSSPJE1EN2_LOCUS2178</name>
</gene>
<dbReference type="Pfam" id="PF00249">
    <property type="entry name" value="Myb_DNA-binding"/>
    <property type="match status" value="1"/>
</dbReference>
<dbReference type="PROSITE" id="PS51294">
    <property type="entry name" value="HTH_MYB"/>
    <property type="match status" value="1"/>
</dbReference>
<organism evidence="3 4">
    <name type="scientific">Sphagnum jensenii</name>
    <dbReference type="NCBI Taxonomy" id="128206"/>
    <lineage>
        <taxon>Eukaryota</taxon>
        <taxon>Viridiplantae</taxon>
        <taxon>Streptophyta</taxon>
        <taxon>Embryophyta</taxon>
        <taxon>Bryophyta</taxon>
        <taxon>Sphagnophytina</taxon>
        <taxon>Sphagnopsida</taxon>
        <taxon>Sphagnales</taxon>
        <taxon>Sphagnaceae</taxon>
        <taxon>Sphagnum</taxon>
    </lineage>
</organism>
<sequence length="76" mass="9203">MWWSSAECACLSIRYCSRRSSTFGYLMELVERHGQQCWYLIATFLTGRIRKQCRKRLYNHLRLNIKVSITHLRKPH</sequence>
<dbReference type="Gene3D" id="1.10.10.60">
    <property type="entry name" value="Homeodomain-like"/>
    <property type="match status" value="1"/>
</dbReference>
<evidence type="ECO:0000313" key="4">
    <source>
        <dbReference type="Proteomes" id="UP001497522"/>
    </source>
</evidence>